<dbReference type="InterPro" id="IPR042099">
    <property type="entry name" value="ANL_N_sf"/>
</dbReference>
<dbReference type="PANTHER" id="PTHR43767">
    <property type="entry name" value="LONG-CHAIN-FATTY-ACID--COA LIGASE"/>
    <property type="match status" value="1"/>
</dbReference>
<dbReference type="Gene3D" id="3.40.50.12780">
    <property type="entry name" value="N-terminal domain of ligase-like"/>
    <property type="match status" value="1"/>
</dbReference>
<dbReference type="InterPro" id="IPR025110">
    <property type="entry name" value="AMP-bd_C"/>
</dbReference>
<dbReference type="AlphaFoldDB" id="A0A2Y9C230"/>
<proteinExistence type="predicted"/>
<organism evidence="3 4">
    <name type="scientific">Branchiibius hedensis</name>
    <dbReference type="NCBI Taxonomy" id="672460"/>
    <lineage>
        <taxon>Bacteria</taxon>
        <taxon>Bacillati</taxon>
        <taxon>Actinomycetota</taxon>
        <taxon>Actinomycetes</taxon>
        <taxon>Micrococcales</taxon>
        <taxon>Dermacoccaceae</taxon>
        <taxon>Branchiibius</taxon>
    </lineage>
</organism>
<evidence type="ECO:0000259" key="1">
    <source>
        <dbReference type="Pfam" id="PF00501"/>
    </source>
</evidence>
<feature type="domain" description="AMP-binding enzyme C-terminal" evidence="2">
    <location>
        <begin position="447"/>
        <end position="523"/>
    </location>
</feature>
<dbReference type="PANTHER" id="PTHR43767:SF1">
    <property type="entry name" value="NONRIBOSOMAL PEPTIDE SYNTHASE PES1 (EUROFUNG)-RELATED"/>
    <property type="match status" value="1"/>
</dbReference>
<dbReference type="Pfam" id="PF00501">
    <property type="entry name" value="AMP-binding"/>
    <property type="match status" value="1"/>
</dbReference>
<accession>A0A2Y9C230</accession>
<keyword evidence="3" id="KW-0436">Ligase</keyword>
<dbReference type="InterPro" id="IPR050237">
    <property type="entry name" value="ATP-dep_AMP-bd_enzyme"/>
</dbReference>
<sequence length="535" mass="56997">MVMKADVSQVDPLEYNLATRVNIGDSLRRMAGMFPDRVAVVDGADRVTYAELNDSAEHVARALLDLGLPAQSPVAMLMMNSWRMLATYYGCAKSGMVAMPVNIVLTAADQRWILADAQATVIVVDAVFAPRVAALLPDLPLVETVIVVGGSEPFERVRTEDWDAWTASVSDVPVEVIVDDRDIVQCLYTSGTTSRPKGVLVSHVSLQIALLSDVIVTRQTWGLQSPTMLVVLPMFHTTALNTLTQPMLTVGGTAVLLPAFDPNAVLDLIERENVTHTMMLPMMWAATLAAQKAKPRDVSGVTTAIYAMAPMPDELLAAVDDTFTNADVILGSGQTEVVPATVMQFPEHRHSAPNSWGSAVPTLDVGIMQPGGGEVVGIDETGEIVYRGGNVCAGYWNNPAANAAAFAGGWFHSGDVGHIDKDAVVWFTDRVKDIIKSGGENVSSVIVERVVGGVPGVAECCVVGVPHERWGEAVTAVVVADGSVDPAQLADDVIAAAKQRLAGFQVPKQVTVLPELPKTATGKVQKHEVRAALRE</sequence>
<evidence type="ECO:0000313" key="3">
    <source>
        <dbReference type="EMBL" id="SSA35373.1"/>
    </source>
</evidence>
<dbReference type="InterPro" id="IPR000873">
    <property type="entry name" value="AMP-dep_synth/lig_dom"/>
</dbReference>
<dbReference type="InterPro" id="IPR045851">
    <property type="entry name" value="AMP-bd_C_sf"/>
</dbReference>
<feature type="domain" description="AMP-dependent synthetase/ligase" evidence="1">
    <location>
        <begin position="28"/>
        <end position="396"/>
    </location>
</feature>
<name>A0A2Y9C230_9MICO</name>
<gene>
    <name evidence="3" type="ORF">SAMN04489750_2727</name>
</gene>
<dbReference type="SUPFAM" id="SSF56801">
    <property type="entry name" value="Acetyl-CoA synthetase-like"/>
    <property type="match status" value="1"/>
</dbReference>
<dbReference type="OrthoDB" id="9803968at2"/>
<dbReference type="EMBL" id="UESZ01000001">
    <property type="protein sequence ID" value="SSA35373.1"/>
    <property type="molecule type" value="Genomic_DNA"/>
</dbReference>
<evidence type="ECO:0000259" key="2">
    <source>
        <dbReference type="Pfam" id="PF13193"/>
    </source>
</evidence>
<evidence type="ECO:0000313" key="4">
    <source>
        <dbReference type="Proteomes" id="UP000250028"/>
    </source>
</evidence>
<reference evidence="4" key="1">
    <citation type="submission" date="2016-10" db="EMBL/GenBank/DDBJ databases">
        <authorList>
            <person name="Varghese N."/>
            <person name="Submissions S."/>
        </authorList>
    </citation>
    <scope>NUCLEOTIDE SEQUENCE [LARGE SCALE GENOMIC DNA]</scope>
    <source>
        <strain evidence="4">DSM 22951</strain>
    </source>
</reference>
<protein>
    <submittedName>
        <fullName evidence="3">Acyl-CoA synthetase (AMP-forming)/AMP-acid ligase II</fullName>
    </submittedName>
</protein>
<dbReference type="GO" id="GO:0016878">
    <property type="term" value="F:acid-thiol ligase activity"/>
    <property type="evidence" value="ECO:0007669"/>
    <property type="project" value="UniProtKB-ARBA"/>
</dbReference>
<dbReference type="Pfam" id="PF13193">
    <property type="entry name" value="AMP-binding_C"/>
    <property type="match status" value="1"/>
</dbReference>
<dbReference type="Proteomes" id="UP000250028">
    <property type="component" value="Unassembled WGS sequence"/>
</dbReference>
<dbReference type="Gene3D" id="3.30.300.30">
    <property type="match status" value="1"/>
</dbReference>
<keyword evidence="4" id="KW-1185">Reference proteome</keyword>
<dbReference type="RefSeq" id="WP_109686591.1">
    <property type="nucleotide sequence ID" value="NZ_QGDN01000001.1"/>
</dbReference>